<evidence type="ECO:0000256" key="3">
    <source>
        <dbReference type="ARBA" id="ARBA00022679"/>
    </source>
</evidence>
<evidence type="ECO:0000259" key="7">
    <source>
        <dbReference type="Pfam" id="PF01035"/>
    </source>
</evidence>
<evidence type="ECO:0000313" key="8">
    <source>
        <dbReference type="EMBL" id="OGZ98594.1"/>
    </source>
</evidence>
<dbReference type="InterPro" id="IPR001497">
    <property type="entry name" value="MethylDNA_cys_MeTrfase_AS"/>
</dbReference>
<dbReference type="PROSITE" id="PS00374">
    <property type="entry name" value="MGMT"/>
    <property type="match status" value="1"/>
</dbReference>
<evidence type="ECO:0000256" key="5">
    <source>
        <dbReference type="ARBA" id="ARBA00023204"/>
    </source>
</evidence>
<dbReference type="PANTHER" id="PTHR10815:SF13">
    <property type="entry name" value="METHYLATED-DNA--PROTEIN-CYSTEINE METHYLTRANSFERASE"/>
    <property type="match status" value="1"/>
</dbReference>
<keyword evidence="2" id="KW-0489">Methyltransferase</keyword>
<dbReference type="InterPro" id="IPR036388">
    <property type="entry name" value="WH-like_DNA-bd_sf"/>
</dbReference>
<comment type="caution">
    <text evidence="8">The sequence shown here is derived from an EMBL/GenBank/DDBJ whole genome shotgun (WGS) entry which is preliminary data.</text>
</comment>
<accession>A0A1G2KGM7</accession>
<dbReference type="Proteomes" id="UP000179023">
    <property type="component" value="Unassembled WGS sequence"/>
</dbReference>
<dbReference type="Gene3D" id="1.10.10.10">
    <property type="entry name" value="Winged helix-like DNA-binding domain superfamily/Winged helix DNA-binding domain"/>
    <property type="match status" value="1"/>
</dbReference>
<comment type="catalytic activity">
    <reaction evidence="1">
        <text>a 4-O-methyl-thymidine in DNA + L-cysteinyl-[protein] = a thymidine in DNA + S-methyl-L-cysteinyl-[protein]</text>
        <dbReference type="Rhea" id="RHEA:53428"/>
        <dbReference type="Rhea" id="RHEA-COMP:10131"/>
        <dbReference type="Rhea" id="RHEA-COMP:10132"/>
        <dbReference type="Rhea" id="RHEA-COMP:13555"/>
        <dbReference type="Rhea" id="RHEA-COMP:13556"/>
        <dbReference type="ChEBI" id="CHEBI:29950"/>
        <dbReference type="ChEBI" id="CHEBI:82612"/>
        <dbReference type="ChEBI" id="CHEBI:137386"/>
        <dbReference type="ChEBI" id="CHEBI:137387"/>
        <dbReference type="EC" id="2.1.1.63"/>
    </reaction>
</comment>
<evidence type="ECO:0000256" key="4">
    <source>
        <dbReference type="ARBA" id="ARBA00022763"/>
    </source>
</evidence>
<protein>
    <recommendedName>
        <fullName evidence="7">Methylated-DNA-[protein]-cysteine S-methyltransferase DNA binding domain-containing protein</fullName>
    </recommendedName>
</protein>
<dbReference type="CDD" id="cd06445">
    <property type="entry name" value="ATase"/>
    <property type="match status" value="1"/>
</dbReference>
<dbReference type="STRING" id="1802270.A3C07_04025"/>
<dbReference type="EMBL" id="MHQI01000062">
    <property type="protein sequence ID" value="OGZ98594.1"/>
    <property type="molecule type" value="Genomic_DNA"/>
</dbReference>
<evidence type="ECO:0000256" key="6">
    <source>
        <dbReference type="ARBA" id="ARBA00049348"/>
    </source>
</evidence>
<dbReference type="GO" id="GO:0003908">
    <property type="term" value="F:methylated-DNA-[protein]-cysteine S-methyltransferase activity"/>
    <property type="evidence" value="ECO:0007669"/>
    <property type="project" value="UniProtKB-EC"/>
</dbReference>
<dbReference type="InterPro" id="IPR036217">
    <property type="entry name" value="MethylDNA_cys_MeTrfase_DNAb"/>
</dbReference>
<name>A0A1G2KGM7_9BACT</name>
<dbReference type="GO" id="GO:0032259">
    <property type="term" value="P:methylation"/>
    <property type="evidence" value="ECO:0007669"/>
    <property type="project" value="UniProtKB-KW"/>
</dbReference>
<evidence type="ECO:0000256" key="2">
    <source>
        <dbReference type="ARBA" id="ARBA00022603"/>
    </source>
</evidence>
<dbReference type="InterPro" id="IPR014048">
    <property type="entry name" value="MethylDNA_cys_MeTrfase_DNA-bd"/>
</dbReference>
<dbReference type="SUPFAM" id="SSF46767">
    <property type="entry name" value="Methylated DNA-protein cysteine methyltransferase, C-terminal domain"/>
    <property type="match status" value="1"/>
</dbReference>
<keyword evidence="4" id="KW-0227">DNA damage</keyword>
<dbReference type="AlphaFoldDB" id="A0A1G2KGM7"/>
<dbReference type="PANTHER" id="PTHR10815">
    <property type="entry name" value="METHYLATED-DNA--PROTEIN-CYSTEINE METHYLTRANSFERASE"/>
    <property type="match status" value="1"/>
</dbReference>
<dbReference type="GO" id="GO:0006281">
    <property type="term" value="P:DNA repair"/>
    <property type="evidence" value="ECO:0007669"/>
    <property type="project" value="UniProtKB-KW"/>
</dbReference>
<evidence type="ECO:0000313" key="9">
    <source>
        <dbReference type="Proteomes" id="UP000179023"/>
    </source>
</evidence>
<sequence>MTPFQKKVYQVVKRISRGSVLTYKGIASAIGRPKAVRAVGNTLNKNRDSWVPCHRVIRSDRKIGGYNRGAVAKIKLLRQEGVSVDTRVFIVSSPPLL</sequence>
<evidence type="ECO:0000256" key="1">
    <source>
        <dbReference type="ARBA" id="ARBA00001286"/>
    </source>
</evidence>
<feature type="domain" description="Methylated-DNA-[protein]-cysteine S-methyltransferase DNA binding" evidence="7">
    <location>
        <begin position="3"/>
        <end position="82"/>
    </location>
</feature>
<proteinExistence type="predicted"/>
<gene>
    <name evidence="8" type="ORF">A3C07_04025</name>
</gene>
<organism evidence="8 9">
    <name type="scientific">Candidatus Sungbacteria bacterium RIFCSPHIGHO2_02_FULL_47_11</name>
    <dbReference type="NCBI Taxonomy" id="1802270"/>
    <lineage>
        <taxon>Bacteria</taxon>
        <taxon>Candidatus Sungiibacteriota</taxon>
    </lineage>
</organism>
<reference evidence="8 9" key="1">
    <citation type="journal article" date="2016" name="Nat. Commun.">
        <title>Thousands of microbial genomes shed light on interconnected biogeochemical processes in an aquifer system.</title>
        <authorList>
            <person name="Anantharaman K."/>
            <person name="Brown C.T."/>
            <person name="Hug L.A."/>
            <person name="Sharon I."/>
            <person name="Castelle C.J."/>
            <person name="Probst A.J."/>
            <person name="Thomas B.C."/>
            <person name="Singh A."/>
            <person name="Wilkins M.J."/>
            <person name="Karaoz U."/>
            <person name="Brodie E.L."/>
            <person name="Williams K.H."/>
            <person name="Hubbard S.S."/>
            <person name="Banfield J.F."/>
        </authorList>
    </citation>
    <scope>NUCLEOTIDE SEQUENCE [LARGE SCALE GENOMIC DNA]</scope>
</reference>
<comment type="catalytic activity">
    <reaction evidence="6">
        <text>a 6-O-methyl-2'-deoxyguanosine in DNA + L-cysteinyl-[protein] = S-methyl-L-cysteinyl-[protein] + a 2'-deoxyguanosine in DNA</text>
        <dbReference type="Rhea" id="RHEA:24000"/>
        <dbReference type="Rhea" id="RHEA-COMP:10131"/>
        <dbReference type="Rhea" id="RHEA-COMP:10132"/>
        <dbReference type="Rhea" id="RHEA-COMP:11367"/>
        <dbReference type="Rhea" id="RHEA-COMP:11368"/>
        <dbReference type="ChEBI" id="CHEBI:29950"/>
        <dbReference type="ChEBI" id="CHEBI:82612"/>
        <dbReference type="ChEBI" id="CHEBI:85445"/>
        <dbReference type="ChEBI" id="CHEBI:85448"/>
        <dbReference type="EC" id="2.1.1.63"/>
    </reaction>
</comment>
<keyword evidence="3" id="KW-0808">Transferase</keyword>
<dbReference type="Pfam" id="PF01035">
    <property type="entry name" value="DNA_binding_1"/>
    <property type="match status" value="1"/>
</dbReference>
<keyword evidence="5" id="KW-0234">DNA repair</keyword>
<dbReference type="NCBIfam" id="TIGR00589">
    <property type="entry name" value="ogt"/>
    <property type="match status" value="1"/>
</dbReference>